<feature type="transmembrane region" description="Helical" evidence="5">
    <location>
        <begin position="65"/>
        <end position="84"/>
    </location>
</feature>
<sequence length="170" mass="17781">MPAIINFALRGLQIFFAIVILGLSGHLVASQALGGAPSVTNYEVFLGIWLLVVSFLGLAAVKVDALAGIVGVALEGLTLLFTFAGGTAMAAKLGVHSCSCSADHQSCPYLVNNVVINGGKDKTGAVDLNVNRVRRCREAQADTAFIWFAFGTFLATSALALLAWRRGGKI</sequence>
<dbReference type="Pfam" id="PF01284">
    <property type="entry name" value="MARVEL"/>
    <property type="match status" value="1"/>
</dbReference>
<dbReference type="InterPro" id="IPR008253">
    <property type="entry name" value="Marvel"/>
</dbReference>
<dbReference type="PANTHER" id="PTHR28165:SF1">
    <property type="entry name" value="NON-CLASSICAL EXPORT PROTEIN 2-RELATED"/>
    <property type="match status" value="1"/>
</dbReference>
<evidence type="ECO:0000256" key="2">
    <source>
        <dbReference type="ARBA" id="ARBA00022692"/>
    </source>
</evidence>
<evidence type="ECO:0000259" key="6">
    <source>
        <dbReference type="Pfam" id="PF01284"/>
    </source>
</evidence>
<accession>A0ABR4A6J7</accession>
<comment type="caution">
    <text evidence="7">The sequence shown here is derived from an EMBL/GenBank/DDBJ whole genome shotgun (WGS) entry which is preliminary data.</text>
</comment>
<feature type="transmembrane region" description="Helical" evidence="5">
    <location>
        <begin position="12"/>
        <end position="33"/>
    </location>
</feature>
<keyword evidence="8" id="KW-1185">Reference proteome</keyword>
<comment type="subcellular location">
    <subcellularLocation>
        <location evidence="1">Membrane</location>
        <topology evidence="1">Multi-pass membrane protein</topology>
    </subcellularLocation>
</comment>
<keyword evidence="4 5" id="KW-0472">Membrane</keyword>
<feature type="domain" description="MARVEL" evidence="6">
    <location>
        <begin position="5"/>
        <end position="158"/>
    </location>
</feature>
<evidence type="ECO:0000256" key="5">
    <source>
        <dbReference type="SAM" id="Phobius"/>
    </source>
</evidence>
<dbReference type="EMBL" id="JBEFKJ010000021">
    <property type="protein sequence ID" value="KAL2040384.1"/>
    <property type="molecule type" value="Genomic_DNA"/>
</dbReference>
<organism evidence="7 8">
    <name type="scientific">Stereocaulon virgatum</name>
    <dbReference type="NCBI Taxonomy" id="373712"/>
    <lineage>
        <taxon>Eukaryota</taxon>
        <taxon>Fungi</taxon>
        <taxon>Dikarya</taxon>
        <taxon>Ascomycota</taxon>
        <taxon>Pezizomycotina</taxon>
        <taxon>Lecanoromycetes</taxon>
        <taxon>OSLEUM clade</taxon>
        <taxon>Lecanoromycetidae</taxon>
        <taxon>Lecanorales</taxon>
        <taxon>Lecanorineae</taxon>
        <taxon>Stereocaulaceae</taxon>
        <taxon>Stereocaulon</taxon>
    </lineage>
</organism>
<protein>
    <recommendedName>
        <fullName evidence="6">MARVEL domain-containing protein</fullName>
    </recommendedName>
</protein>
<evidence type="ECO:0000313" key="8">
    <source>
        <dbReference type="Proteomes" id="UP001590950"/>
    </source>
</evidence>
<dbReference type="PANTHER" id="PTHR28165">
    <property type="entry name" value="NON-CLASSICAL EXPORT PROTEIN 2-RELATED"/>
    <property type="match status" value="1"/>
</dbReference>
<evidence type="ECO:0000256" key="3">
    <source>
        <dbReference type="ARBA" id="ARBA00022989"/>
    </source>
</evidence>
<feature type="transmembrane region" description="Helical" evidence="5">
    <location>
        <begin position="39"/>
        <end position="58"/>
    </location>
</feature>
<name>A0ABR4A6J7_9LECA</name>
<keyword evidence="2 5" id="KW-0812">Transmembrane</keyword>
<gene>
    <name evidence="7" type="ORF">N7G274_006827</name>
</gene>
<reference evidence="7 8" key="1">
    <citation type="submission" date="2024-09" db="EMBL/GenBank/DDBJ databases">
        <title>Rethinking Asexuality: The Enigmatic Case of Functional Sexual Genes in Lepraria (Stereocaulaceae).</title>
        <authorList>
            <person name="Doellman M."/>
            <person name="Sun Y."/>
            <person name="Barcenas-Pena A."/>
            <person name="Lumbsch H.T."/>
            <person name="Grewe F."/>
        </authorList>
    </citation>
    <scope>NUCLEOTIDE SEQUENCE [LARGE SCALE GENOMIC DNA]</scope>
    <source>
        <strain evidence="7 8">Mercado 3170</strain>
    </source>
</reference>
<keyword evidence="3 5" id="KW-1133">Transmembrane helix</keyword>
<proteinExistence type="predicted"/>
<dbReference type="InterPro" id="IPR052649">
    <property type="entry name" value="NCE102-like"/>
</dbReference>
<evidence type="ECO:0000313" key="7">
    <source>
        <dbReference type="EMBL" id="KAL2040384.1"/>
    </source>
</evidence>
<evidence type="ECO:0000256" key="1">
    <source>
        <dbReference type="ARBA" id="ARBA00004141"/>
    </source>
</evidence>
<dbReference type="Proteomes" id="UP001590950">
    <property type="component" value="Unassembled WGS sequence"/>
</dbReference>
<feature type="transmembrane region" description="Helical" evidence="5">
    <location>
        <begin position="144"/>
        <end position="164"/>
    </location>
</feature>
<evidence type="ECO:0000256" key="4">
    <source>
        <dbReference type="ARBA" id="ARBA00023136"/>
    </source>
</evidence>